<accession>A0A0W1A684</accession>
<dbReference type="OrthoDB" id="5644921at2"/>
<comment type="caution">
    <text evidence="2">The sequence shown here is derived from an EMBL/GenBank/DDBJ whole genome shotgun (WGS) entry which is preliminary data.</text>
</comment>
<gene>
    <name evidence="2" type="ORF">Lwor_2018</name>
</gene>
<dbReference type="EMBL" id="LNZC01000027">
    <property type="protein sequence ID" value="KTD76793.1"/>
    <property type="molecule type" value="Genomic_DNA"/>
</dbReference>
<dbReference type="Proteomes" id="UP000054662">
    <property type="component" value="Unassembled WGS sequence"/>
</dbReference>
<keyword evidence="3" id="KW-1185">Reference proteome</keyword>
<evidence type="ECO:0000313" key="3">
    <source>
        <dbReference type="Proteomes" id="UP000054662"/>
    </source>
</evidence>
<reference evidence="2 3" key="1">
    <citation type="submission" date="2015-11" db="EMBL/GenBank/DDBJ databases">
        <title>Genomic analysis of 38 Legionella species identifies large and diverse effector repertoires.</title>
        <authorList>
            <person name="Burstein D."/>
            <person name="Amaro F."/>
            <person name="Zusman T."/>
            <person name="Lifshitz Z."/>
            <person name="Cohen O."/>
            <person name="Gilbert J.A."/>
            <person name="Pupko T."/>
            <person name="Shuman H.A."/>
            <person name="Segal G."/>
        </authorList>
    </citation>
    <scope>NUCLEOTIDE SEQUENCE [LARGE SCALE GENOMIC DNA]</scope>
    <source>
        <strain evidence="2 3">ATCC 49508</strain>
    </source>
</reference>
<dbReference type="RefSeq" id="WP_058493786.1">
    <property type="nucleotide sequence ID" value="NZ_CBCRUR010000004.1"/>
</dbReference>
<feature type="region of interest" description="Disordered" evidence="1">
    <location>
        <begin position="145"/>
        <end position="166"/>
    </location>
</feature>
<proteinExistence type="predicted"/>
<sequence length="166" mass="18805">MLSIPEHPSVIFSREINEGMGLKLLERHGANTLPTGAVWLLRESSVPGLITLSYYDAERYNYVSRRIGYVDGKWTFAPRSKTDALAFAVKATHAFSQESVDQLFGLMQYNGFDLQKQLVPKAIEATQTVEYSRYVHFPQPSEARVAASIQREEPDHSSSSRYSVFR</sequence>
<dbReference type="AlphaFoldDB" id="A0A0W1A684"/>
<name>A0A0W1A684_9GAMM</name>
<dbReference type="PATRIC" id="fig|45076.6.peg.2201"/>
<protein>
    <submittedName>
        <fullName evidence="2">Uncharacterized protein</fullName>
    </submittedName>
</protein>
<evidence type="ECO:0000313" key="2">
    <source>
        <dbReference type="EMBL" id="KTD76793.1"/>
    </source>
</evidence>
<organism evidence="2 3">
    <name type="scientific">Legionella worsleiensis</name>
    <dbReference type="NCBI Taxonomy" id="45076"/>
    <lineage>
        <taxon>Bacteria</taxon>
        <taxon>Pseudomonadati</taxon>
        <taxon>Pseudomonadota</taxon>
        <taxon>Gammaproteobacteria</taxon>
        <taxon>Legionellales</taxon>
        <taxon>Legionellaceae</taxon>
        <taxon>Legionella</taxon>
    </lineage>
</organism>
<evidence type="ECO:0000256" key="1">
    <source>
        <dbReference type="SAM" id="MobiDB-lite"/>
    </source>
</evidence>